<accession>A0AAD5T620</accession>
<dbReference type="Proteomes" id="UP001211907">
    <property type="component" value="Unassembled WGS sequence"/>
</dbReference>
<feature type="chain" id="PRO_5042261101" description="Carboxylesterase type B domain-containing protein" evidence="3">
    <location>
        <begin position="21"/>
        <end position="541"/>
    </location>
</feature>
<evidence type="ECO:0000256" key="3">
    <source>
        <dbReference type="SAM" id="SignalP"/>
    </source>
</evidence>
<evidence type="ECO:0000259" key="4">
    <source>
        <dbReference type="Pfam" id="PF00135"/>
    </source>
</evidence>
<keyword evidence="3" id="KW-0732">Signal</keyword>
<proteinExistence type="inferred from homology"/>
<keyword evidence="6" id="KW-1185">Reference proteome</keyword>
<evidence type="ECO:0000313" key="6">
    <source>
        <dbReference type="Proteomes" id="UP001211907"/>
    </source>
</evidence>
<evidence type="ECO:0000313" key="5">
    <source>
        <dbReference type="EMBL" id="KAJ3127983.1"/>
    </source>
</evidence>
<organism evidence="5 6">
    <name type="scientific">Physocladia obscura</name>
    <dbReference type="NCBI Taxonomy" id="109957"/>
    <lineage>
        <taxon>Eukaryota</taxon>
        <taxon>Fungi</taxon>
        <taxon>Fungi incertae sedis</taxon>
        <taxon>Chytridiomycota</taxon>
        <taxon>Chytridiomycota incertae sedis</taxon>
        <taxon>Chytridiomycetes</taxon>
        <taxon>Chytridiales</taxon>
        <taxon>Chytriomycetaceae</taxon>
        <taxon>Physocladia</taxon>
    </lineage>
</organism>
<feature type="domain" description="Carboxylesterase type B" evidence="4">
    <location>
        <begin position="22"/>
        <end position="496"/>
    </location>
</feature>
<dbReference type="InterPro" id="IPR019819">
    <property type="entry name" value="Carboxylesterase_B_CS"/>
</dbReference>
<dbReference type="AlphaFoldDB" id="A0AAD5T620"/>
<gene>
    <name evidence="5" type="ORF">HK100_009430</name>
</gene>
<dbReference type="PANTHER" id="PTHR43918">
    <property type="entry name" value="ACETYLCHOLINESTERASE"/>
    <property type="match status" value="1"/>
</dbReference>
<dbReference type="PROSITE" id="PS00941">
    <property type="entry name" value="CARBOXYLESTERASE_B_2"/>
    <property type="match status" value="1"/>
</dbReference>
<dbReference type="SUPFAM" id="SSF53474">
    <property type="entry name" value="alpha/beta-Hydrolases"/>
    <property type="match status" value="1"/>
</dbReference>
<keyword evidence="2" id="KW-0378">Hydrolase</keyword>
<dbReference type="InterPro" id="IPR029058">
    <property type="entry name" value="AB_hydrolase_fold"/>
</dbReference>
<dbReference type="Gene3D" id="3.40.50.1820">
    <property type="entry name" value="alpha/beta hydrolase"/>
    <property type="match status" value="1"/>
</dbReference>
<dbReference type="PANTHER" id="PTHR43918:SF4">
    <property type="entry name" value="CARBOXYLIC ESTER HYDROLASE"/>
    <property type="match status" value="1"/>
</dbReference>
<reference evidence="5" key="1">
    <citation type="submission" date="2020-05" db="EMBL/GenBank/DDBJ databases">
        <title>Phylogenomic resolution of chytrid fungi.</title>
        <authorList>
            <person name="Stajich J.E."/>
            <person name="Amses K."/>
            <person name="Simmons R."/>
            <person name="Seto K."/>
            <person name="Myers J."/>
            <person name="Bonds A."/>
            <person name="Quandt C.A."/>
            <person name="Barry K."/>
            <person name="Liu P."/>
            <person name="Grigoriev I."/>
            <person name="Longcore J.E."/>
            <person name="James T.Y."/>
        </authorList>
    </citation>
    <scope>NUCLEOTIDE SEQUENCE</scope>
    <source>
        <strain evidence="5">JEL0513</strain>
    </source>
</reference>
<comment type="caution">
    <text evidence="5">The sequence shown here is derived from an EMBL/GenBank/DDBJ whole genome shotgun (WGS) entry which is preliminary data.</text>
</comment>
<sequence>MKIDCLVIVMLTAATVNVLGQSVTLDYGTFVGTTSSNVISFLGIPYAAAPIGDLRFKPPQPPSTLSGTTDATSFSNACIPDTGIGSGFSEDCLYLNVYAPSDASPSKTYPVVVWVYGGSFNSGSSSLPEYNGTNFINAMPSKAVVVTFNYRLAYFGFLASSDLKEEGSLNAGLLDQAAAFKWTRTYIDAFGGNSTRITAWGQSAGAHSISYHMTAVQSSPPLFDQAILESGATNIGTGTVEKFQNYYDTLAQNLGCGSTEILNCLRNASVKRLVNAATNLPSLYLPVVDGTYLVKSPFLLAVSGSGQNIPIIWMFNTNEGTLFTSSAGLTDRSSKTDFISFQTTQFFFINNTELTTVAALYPTSDYNSSGVYSAQFEATADSVGDALYKCPTHLSTVAAIKENPQTLIYRARFNIIPQINASPSDKSLGVYHGAEIPYTWNYASLLTSSDMKASQALISAYSSFIATGIPDTGVTGVAWPAFNEEQQDLVIDLEMTGVLETPSSDFIDKCEFWNASAHLYDLNSTLIYAAKDLTESRANKK</sequence>
<dbReference type="EMBL" id="JADGJH010000484">
    <property type="protein sequence ID" value="KAJ3127983.1"/>
    <property type="molecule type" value="Genomic_DNA"/>
</dbReference>
<name>A0AAD5T620_9FUNG</name>
<comment type="similarity">
    <text evidence="1">Belongs to the type-B carboxylesterase/lipase family.</text>
</comment>
<feature type="signal peptide" evidence="3">
    <location>
        <begin position="1"/>
        <end position="20"/>
    </location>
</feature>
<protein>
    <recommendedName>
        <fullName evidence="4">Carboxylesterase type B domain-containing protein</fullName>
    </recommendedName>
</protein>
<dbReference type="InterPro" id="IPR050654">
    <property type="entry name" value="AChE-related_enzymes"/>
</dbReference>
<dbReference type="InterPro" id="IPR002018">
    <property type="entry name" value="CarbesteraseB"/>
</dbReference>
<evidence type="ECO:0000256" key="2">
    <source>
        <dbReference type="ARBA" id="ARBA00022801"/>
    </source>
</evidence>
<dbReference type="GO" id="GO:0052689">
    <property type="term" value="F:carboxylic ester hydrolase activity"/>
    <property type="evidence" value="ECO:0007669"/>
    <property type="project" value="TreeGrafter"/>
</dbReference>
<dbReference type="Pfam" id="PF00135">
    <property type="entry name" value="COesterase"/>
    <property type="match status" value="1"/>
</dbReference>
<evidence type="ECO:0000256" key="1">
    <source>
        <dbReference type="ARBA" id="ARBA00005964"/>
    </source>
</evidence>